<gene>
    <name evidence="2" type="ORF">CK203_034543</name>
</gene>
<dbReference type="EMBL" id="QGNW01000118">
    <property type="protein sequence ID" value="RVW94819.1"/>
    <property type="molecule type" value="Genomic_DNA"/>
</dbReference>
<evidence type="ECO:0000256" key="1">
    <source>
        <dbReference type="SAM" id="MobiDB-lite"/>
    </source>
</evidence>
<accession>A0A438IEJ8</accession>
<evidence type="ECO:0000313" key="2">
    <source>
        <dbReference type="EMBL" id="RVW94819.1"/>
    </source>
</evidence>
<evidence type="ECO:0000313" key="3">
    <source>
        <dbReference type="Proteomes" id="UP000288805"/>
    </source>
</evidence>
<proteinExistence type="predicted"/>
<comment type="caution">
    <text evidence="2">The sequence shown here is derived from an EMBL/GenBank/DDBJ whole genome shotgun (WGS) entry which is preliminary data.</text>
</comment>
<feature type="region of interest" description="Disordered" evidence="1">
    <location>
        <begin position="1"/>
        <end position="58"/>
    </location>
</feature>
<dbReference type="AlphaFoldDB" id="A0A438IEJ8"/>
<organism evidence="2 3">
    <name type="scientific">Vitis vinifera</name>
    <name type="common">Grape</name>
    <dbReference type="NCBI Taxonomy" id="29760"/>
    <lineage>
        <taxon>Eukaryota</taxon>
        <taxon>Viridiplantae</taxon>
        <taxon>Streptophyta</taxon>
        <taxon>Embryophyta</taxon>
        <taxon>Tracheophyta</taxon>
        <taxon>Spermatophyta</taxon>
        <taxon>Magnoliopsida</taxon>
        <taxon>eudicotyledons</taxon>
        <taxon>Gunneridae</taxon>
        <taxon>Pentapetalae</taxon>
        <taxon>rosids</taxon>
        <taxon>Vitales</taxon>
        <taxon>Vitaceae</taxon>
        <taxon>Viteae</taxon>
        <taxon>Vitis</taxon>
    </lineage>
</organism>
<protein>
    <submittedName>
        <fullName evidence="2">Uncharacterized protein</fullName>
    </submittedName>
</protein>
<reference evidence="2 3" key="1">
    <citation type="journal article" date="2018" name="PLoS Genet.">
        <title>Population sequencing reveals clonal diversity and ancestral inbreeding in the grapevine cultivar Chardonnay.</title>
        <authorList>
            <person name="Roach M.J."/>
            <person name="Johnson D.L."/>
            <person name="Bohlmann J."/>
            <person name="van Vuuren H.J."/>
            <person name="Jones S.J."/>
            <person name="Pretorius I.S."/>
            <person name="Schmidt S.A."/>
            <person name="Borneman A.R."/>
        </authorList>
    </citation>
    <scope>NUCLEOTIDE SEQUENCE [LARGE SCALE GENOMIC DNA]</scope>
    <source>
        <strain evidence="3">cv. Chardonnay</strain>
        <tissue evidence="2">Leaf</tissue>
    </source>
</reference>
<sequence length="144" mass="15759">MGFQGNRGSAVGLSTRAVRLGSDEIDGEGKDRWRTRSAKKRKAPVATPRKTGGEERAWKSAEISEAMSETRREIGLDSTKPSLCHTPWKPASRVRKCAIEGGEFKSKAKISIPSKSNAAHRLFHFPAMLPVLHHAGGYLSTTFV</sequence>
<name>A0A438IEJ8_VITVI</name>
<dbReference type="Proteomes" id="UP000288805">
    <property type="component" value="Unassembled WGS sequence"/>
</dbReference>